<dbReference type="SUPFAM" id="SSF52980">
    <property type="entry name" value="Restriction endonuclease-like"/>
    <property type="match status" value="1"/>
</dbReference>
<dbReference type="InterPro" id="IPR049468">
    <property type="entry name" value="Restrct_endonuc-II-like_dom"/>
</dbReference>
<dbReference type="Pfam" id="PF18741">
    <property type="entry name" value="MTES_1575"/>
    <property type="match status" value="1"/>
</dbReference>
<dbReference type="PANTHER" id="PTHR10887:SF530">
    <property type="entry name" value="SUPERFAMILY I DNA HELICASES"/>
    <property type="match status" value="1"/>
</dbReference>
<feature type="region of interest" description="Disordered" evidence="1">
    <location>
        <begin position="82"/>
        <end position="119"/>
    </location>
</feature>
<dbReference type="PANTHER" id="PTHR10887">
    <property type="entry name" value="DNA2/NAM7 HELICASE FAMILY"/>
    <property type="match status" value="1"/>
</dbReference>
<protein>
    <submittedName>
        <fullName evidence="6">AAA domain-containing protein</fullName>
    </submittedName>
</protein>
<dbReference type="Gene3D" id="3.40.960.10">
    <property type="entry name" value="VSR Endonuclease"/>
    <property type="match status" value="1"/>
</dbReference>
<dbReference type="InterPro" id="IPR041679">
    <property type="entry name" value="DNA2/NAM7-like_C"/>
</dbReference>
<keyword evidence="7" id="KW-1185">Reference proteome</keyword>
<dbReference type="Pfam" id="PF11784">
    <property type="entry name" value="DUF3320"/>
    <property type="match status" value="1"/>
</dbReference>
<dbReference type="RefSeq" id="WP_197735767.1">
    <property type="nucleotide sequence ID" value="NZ_AP019700.1"/>
</dbReference>
<dbReference type="Proteomes" id="UP000278222">
    <property type="component" value="Unassembled WGS sequence"/>
</dbReference>
<reference evidence="6 7" key="1">
    <citation type="submission" date="2018-11" db="EMBL/GenBank/DDBJ databases">
        <title>Genomic Encyclopedia of Type Strains, Phase IV (KMG-IV): sequencing the most valuable type-strain genomes for metagenomic binning, comparative biology and taxonomic classification.</title>
        <authorList>
            <person name="Goeker M."/>
        </authorList>
    </citation>
    <scope>NUCLEOTIDE SEQUENCE [LARGE SCALE GENOMIC DNA]</scope>
    <source>
        <strain evidence="6 7">DSM 5900</strain>
    </source>
</reference>
<feature type="domain" description="DUF3320" evidence="2">
    <location>
        <begin position="1690"/>
        <end position="1738"/>
    </location>
</feature>
<name>A0A3N1KP73_9PROT</name>
<dbReference type="InterPro" id="IPR045055">
    <property type="entry name" value="DNA2/NAM7-like"/>
</dbReference>
<evidence type="ECO:0000313" key="7">
    <source>
        <dbReference type="Proteomes" id="UP000278222"/>
    </source>
</evidence>
<dbReference type="FunFam" id="3.40.960.10:FF:000002">
    <property type="entry name" value="DNA helicase related protein"/>
    <property type="match status" value="1"/>
</dbReference>
<accession>A0A3N1KP73</accession>
<evidence type="ECO:0000259" key="5">
    <source>
        <dbReference type="Pfam" id="PF18741"/>
    </source>
</evidence>
<dbReference type="CDD" id="cd18808">
    <property type="entry name" value="SF1_C_Upf1"/>
    <property type="match status" value="1"/>
</dbReference>
<evidence type="ECO:0000259" key="3">
    <source>
        <dbReference type="Pfam" id="PF13086"/>
    </source>
</evidence>
<dbReference type="InterPro" id="IPR047187">
    <property type="entry name" value="SF1_C_Upf1"/>
</dbReference>
<dbReference type="InterPro" id="IPR027417">
    <property type="entry name" value="P-loop_NTPase"/>
</dbReference>
<dbReference type="Pfam" id="PF13087">
    <property type="entry name" value="AAA_12"/>
    <property type="match status" value="1"/>
</dbReference>
<dbReference type="FunFam" id="3.40.50.300:FF:002063">
    <property type="entry name" value="DNA helicase related protein"/>
    <property type="match status" value="1"/>
</dbReference>
<dbReference type="GO" id="GO:0004386">
    <property type="term" value="F:helicase activity"/>
    <property type="evidence" value="ECO:0007669"/>
    <property type="project" value="InterPro"/>
</dbReference>
<dbReference type="Gene3D" id="3.40.50.300">
    <property type="entry name" value="P-loop containing nucleotide triphosphate hydrolases"/>
    <property type="match status" value="3"/>
</dbReference>
<dbReference type="InterPro" id="IPR025103">
    <property type="entry name" value="DUF4011"/>
</dbReference>
<dbReference type="InterPro" id="IPR041677">
    <property type="entry name" value="DNA2/NAM7_AAA_11"/>
</dbReference>
<feature type="domain" description="DNA2/NAM7 helicase-like C-terminal" evidence="4">
    <location>
        <begin position="1299"/>
        <end position="1484"/>
    </location>
</feature>
<sequence length="1856" mass="200910">MDETGNATAAEPLSIFRSDLPLAAKLERARTELLDLSARNRLLNVPRSSRSARTIEVVDERSAEVFRLLVRDGRALNFAAGRGAASEDGDEVAPETETAADLAQPEDEGTDERGVQRRHADTRLQTRLTSAGLQKRLLDLYFDARTLEEEQGVNILFLALGSLKWIDPGNATLERRAPLILVPVRLERGTAGERFKLRWRQEDQAANLSLEAYLDRVHALAMPPLEPGEDFDPAAYLAAVAAAVSSKPGWAVLPDDIVLGFFSFSKFLMYRDLDPEVWPADGKLTDLPLIRGLLADGFEAGRPGIPEDAAIDPHIPPAQMLHIVDSDSSQTLAVHDVRAGRDLIIQGPPGTGKSQTIANIIASAVADGRTVLFVAEKMAALEVVKRRLDQAGVGDACLELHSNKANKRALLDELRRTWELGAPAGDAGDGLNARLEAARDRLNDHAARLHRPHRVAGMTPYQVIGELTRLAQAGRRPADLVLERPESWSPEDRRQRSALLAELAERVAGIGRPLDHPWHGVGLESVLPTEVDRLLGRVADLRARLAVLVADQALLAETLGHPPPLGLGGFAPLADLAHRVAGAPPLDAEALAAGEWDTRAADVAALLLAGAGYRRHVGELGARVLPAAWTTDLGEARRLLADLPEGFAAEGFDRIRRLHDLLPRLLQEAGRLARLLGQDGVPESFLAIDRAASTAQRVAVAPEASPEAFNAAVWDHGVDQAADLVEAVAALDDARRAAGDRVVEAAWSTELAAARQTLAVHGTSFLRTLNGDWRRASRLVKSVLREPEAGLPEQLALLDTVIAGQAAMARIRDGEAFGRAAFGAHWRGDRSAAAPLQALVDWMRSLRGLGAEPRLIAARPLDRGAVGVVADRVRTLLDEALPLLRDLWADLGTQPDFVFAEAIDAGRADPVRVMEQCSRLAAADADCRAIMAGAPGGRADRLAVLDRVIDGQVAARSIAAGEALGRACFGQAWAGPQSDWPALAGAHDWIAANPDIRHLAAGLDDRALPSARARQIEEVQARLLRDLAGLLIDLRADAPALFGGEDALAAPASVVDARLGAWLAHGEQLSKWVVYRERSGRARAMGLAALVDRLDDGRLAPGDGVPTFEMACYEALLADMVRMEPALGRFDGQLHGRQVAEFAQLDRQRIAAAAVEVVRAHHRGIPPRDGGAGPLGVLKAEMARRRGHMPIRQLMHKAAPAIQKLKPVLMMSPLSVAQFLPPGLLTFDLLVMDEASQIQPVDALGAIARCRQVVVVGDERQLPPTRFFAKMINEQPDDEDGAQVADIESILGLFTARGLAQRMLRWHYRSRHQSLIAVSNSQFYENKLFIVPSPYTGEAGMGLRFHPVAGGVFDSANTGTNAVEAKVVAEAIVDHARRHPGLSLGVATFSVKQRRAIQDQLELLRRLHPETEAFFHSHPSEPFFVKNLENVQGDEREVILISVGYARNPQGYLAMRFGPLSADGGERRLNVLISRAKRRCEVFASITDEDIDLERGRGRGVAAFKLFLHFARTGRLGLAQPTGRDHDSVFEAQVAARLQAMGYQVHPQVGIAGFFIDLAIADPERPGRYLLGIECDGAAYHAARSARDRDRLRQAVLEDHGWIIHRIWSTDWFQRPNEQLDRVVAAIEAAKAELDARLELATGPGPAVSLEVVAVEREEATEIALSPATAPPPVPDAYVEAVVARADGDHELHETPTGLLAELVVQMAAIEGPVHVDEVVVRLRQAWGLQRAGQRIQQAVERAVAAALADGRIVADGRFLSAPGAPARVRDRGAVQSLSLRRLDMLPPAEIRQAILETVHTNLGADRDEIAQAVSRRLGFRMTSPQLRECIGFQVDVLAGQGDLVSKGDLLVVPDV</sequence>
<evidence type="ECO:0000259" key="2">
    <source>
        <dbReference type="Pfam" id="PF11784"/>
    </source>
</evidence>
<evidence type="ECO:0000259" key="4">
    <source>
        <dbReference type="Pfam" id="PF13087"/>
    </source>
</evidence>
<dbReference type="InterPro" id="IPR021754">
    <property type="entry name" value="DUF3320"/>
</dbReference>
<feature type="domain" description="Restriction endonuclease type II-like" evidence="5">
    <location>
        <begin position="1530"/>
        <end position="1627"/>
    </location>
</feature>
<evidence type="ECO:0000313" key="6">
    <source>
        <dbReference type="EMBL" id="ROP81072.1"/>
    </source>
</evidence>
<evidence type="ECO:0000256" key="1">
    <source>
        <dbReference type="SAM" id="MobiDB-lite"/>
    </source>
</evidence>
<dbReference type="EMBL" id="RJKX01000019">
    <property type="protein sequence ID" value="ROP81072.1"/>
    <property type="molecule type" value="Genomic_DNA"/>
</dbReference>
<dbReference type="Pfam" id="PF13086">
    <property type="entry name" value="AAA_11"/>
    <property type="match status" value="1"/>
</dbReference>
<organism evidence="6 7">
    <name type="scientific">Stella humosa</name>
    <dbReference type="NCBI Taxonomy" id="94"/>
    <lineage>
        <taxon>Bacteria</taxon>
        <taxon>Pseudomonadati</taxon>
        <taxon>Pseudomonadota</taxon>
        <taxon>Alphaproteobacteria</taxon>
        <taxon>Rhodospirillales</taxon>
        <taxon>Stellaceae</taxon>
        <taxon>Stella</taxon>
    </lineage>
</organism>
<dbReference type="SUPFAM" id="SSF52540">
    <property type="entry name" value="P-loop containing nucleoside triphosphate hydrolases"/>
    <property type="match status" value="1"/>
</dbReference>
<dbReference type="InterPro" id="IPR011335">
    <property type="entry name" value="Restrct_endonuc-II-like"/>
</dbReference>
<feature type="domain" description="DNA2/NAM7 helicase helicase" evidence="3">
    <location>
        <begin position="1226"/>
        <end position="1265"/>
    </location>
</feature>
<gene>
    <name evidence="6" type="ORF">EDC65_5407</name>
</gene>
<proteinExistence type="predicted"/>
<comment type="caution">
    <text evidence="6">The sequence shown here is derived from an EMBL/GenBank/DDBJ whole genome shotgun (WGS) entry which is preliminary data.</text>
</comment>
<dbReference type="Pfam" id="PF13195">
    <property type="entry name" value="DUF4011"/>
    <property type="match status" value="1"/>
</dbReference>